<dbReference type="KEGG" id="poj:PtoMrB4_31820"/>
<dbReference type="AlphaFoldDB" id="A0A679GGJ3"/>
<comment type="similarity">
    <text evidence="1">Belongs to the bacterial solute-binding protein 3 family.</text>
</comment>
<reference evidence="5 6" key="1">
    <citation type="journal article" date="2020" name="Microbiol. Resour. Announc.">
        <title>Complete genome sequence of Pseudomonas otitidis strain MrB4, isolated from Lake Biwa in Japan.</title>
        <authorList>
            <person name="Miyazaki K."/>
            <person name="Hase E."/>
            <person name="Maruya T."/>
        </authorList>
    </citation>
    <scope>NUCLEOTIDE SEQUENCE [LARGE SCALE GENOMIC DNA]</scope>
    <source>
        <strain evidence="5 6">MrB4</strain>
    </source>
</reference>
<dbReference type="GeneID" id="57398395"/>
<evidence type="ECO:0000313" key="5">
    <source>
        <dbReference type="EMBL" id="BCA29205.1"/>
    </source>
</evidence>
<feature type="signal peptide" evidence="3">
    <location>
        <begin position="1"/>
        <end position="19"/>
    </location>
</feature>
<evidence type="ECO:0000256" key="2">
    <source>
        <dbReference type="ARBA" id="ARBA00022729"/>
    </source>
</evidence>
<dbReference type="InterPro" id="IPR001638">
    <property type="entry name" value="Solute-binding_3/MltF_N"/>
</dbReference>
<proteinExistence type="inferred from homology"/>
<evidence type="ECO:0000256" key="1">
    <source>
        <dbReference type="ARBA" id="ARBA00010333"/>
    </source>
</evidence>
<dbReference type="Proteomes" id="UP000501237">
    <property type="component" value="Chromosome"/>
</dbReference>
<protein>
    <submittedName>
        <fullName evidence="5">Transporter</fullName>
    </submittedName>
</protein>
<dbReference type="Gene3D" id="3.40.190.10">
    <property type="entry name" value="Periplasmic binding protein-like II"/>
    <property type="match status" value="2"/>
</dbReference>
<dbReference type="EMBL" id="AP022642">
    <property type="protein sequence ID" value="BCA29205.1"/>
    <property type="molecule type" value="Genomic_DNA"/>
</dbReference>
<dbReference type="RefSeq" id="WP_172433886.1">
    <property type="nucleotide sequence ID" value="NZ_AP022642.1"/>
</dbReference>
<feature type="domain" description="Solute-binding protein family 3/N-terminal" evidence="4">
    <location>
        <begin position="21"/>
        <end position="243"/>
    </location>
</feature>
<dbReference type="SUPFAM" id="SSF53850">
    <property type="entry name" value="Periplasmic binding protein-like II"/>
    <property type="match status" value="1"/>
</dbReference>
<evidence type="ECO:0000313" key="6">
    <source>
        <dbReference type="Proteomes" id="UP000501237"/>
    </source>
</evidence>
<dbReference type="PANTHER" id="PTHR35936">
    <property type="entry name" value="MEMBRANE-BOUND LYTIC MUREIN TRANSGLYCOSYLASE F"/>
    <property type="match status" value="1"/>
</dbReference>
<evidence type="ECO:0000256" key="3">
    <source>
        <dbReference type="SAM" id="SignalP"/>
    </source>
</evidence>
<dbReference type="PANTHER" id="PTHR35936:SF6">
    <property type="entry name" value="AMINO ACID ABC TRANSPORTER SUBSTRATE-BINDING PAAT FAMILY PROTEIN"/>
    <property type="match status" value="1"/>
</dbReference>
<gene>
    <name evidence="5" type="ORF">PtoMrB4_31820</name>
</gene>
<dbReference type="Pfam" id="PF00497">
    <property type="entry name" value="SBP_bac_3"/>
    <property type="match status" value="1"/>
</dbReference>
<accession>A0A679GGJ3</accession>
<evidence type="ECO:0000259" key="4">
    <source>
        <dbReference type="SMART" id="SM00062"/>
    </source>
</evidence>
<feature type="chain" id="PRO_5025656625" evidence="3">
    <location>
        <begin position="20"/>
        <end position="250"/>
    </location>
</feature>
<keyword evidence="2 3" id="KW-0732">Signal</keyword>
<organism evidence="5 6">
    <name type="scientific">Metapseudomonas otitidis</name>
    <dbReference type="NCBI Taxonomy" id="319939"/>
    <lineage>
        <taxon>Bacteria</taxon>
        <taxon>Pseudomonadati</taxon>
        <taxon>Pseudomonadota</taxon>
        <taxon>Gammaproteobacteria</taxon>
        <taxon>Pseudomonadales</taxon>
        <taxon>Pseudomonadaceae</taxon>
        <taxon>Metapseudomonas</taxon>
    </lineage>
</organism>
<sequence>MKAWLLAVVLAACVGPVAAEMVVIAAEDDWAPYSSKRFDSKEPEGFAPELVREAFATQGVEVQFLTVPFSRCLLLAEEGKQAVACFDVTITDANRDQYVWHPTPLFKEGLAIFGRADEPRQDLKTADLDGHSVGITNGYTYPTAFMENPAIERFTANSDAQLLQMLAAGRVDYILMNTMPGLMRIQQSGEFRGRVKQVGLMQEDGFWLAFSKVNPDGARLAAMFEKGLQALRSTGRYQKMLADFQQRYRE</sequence>
<dbReference type="SMART" id="SM00062">
    <property type="entry name" value="PBPb"/>
    <property type="match status" value="1"/>
</dbReference>
<name>A0A679GGJ3_9GAMM</name>